<feature type="compositionally biased region" description="Polar residues" evidence="1">
    <location>
        <begin position="111"/>
        <end position="127"/>
    </location>
</feature>
<feature type="compositionally biased region" description="Basic and acidic residues" evidence="1">
    <location>
        <begin position="133"/>
        <end position="146"/>
    </location>
</feature>
<comment type="caution">
    <text evidence="3">The sequence shown here is derived from an EMBL/GenBank/DDBJ whole genome shotgun (WGS) entry which is preliminary data.</text>
</comment>
<feature type="region of interest" description="Disordered" evidence="1">
    <location>
        <begin position="217"/>
        <end position="241"/>
    </location>
</feature>
<sequence>MVLHGMFLACLFRRGILAYIMVFLVVFYVPNAIVENSYNRMRPPTKYMLRSRVNKFAHATLPFCALVDTLSIIVLQQLHEALAAAATENEVNRVNGAGNHTPLDTAKVSEEQTANGSQLEPQTSDGVASTAEATKEDAPIEQQHEDSADDDDAVSQHSCVSTRTLHSGEYLTEDEGTKAQNTGRRDESAKRRRDATLSEERRLARLEKEWKITKKRASLNRTNHGHSPRRILRSTESCVSR</sequence>
<gene>
    <name evidence="3" type="ORF">HPB48_003537</name>
</gene>
<evidence type="ECO:0000313" key="3">
    <source>
        <dbReference type="EMBL" id="KAH9374707.1"/>
    </source>
</evidence>
<feature type="compositionally biased region" description="Basic residues" evidence="1">
    <location>
        <begin position="217"/>
        <end position="232"/>
    </location>
</feature>
<dbReference type="VEuPathDB" id="VectorBase:HLOH_045531"/>
<keyword evidence="2" id="KW-0812">Transmembrane</keyword>
<feature type="compositionally biased region" description="Polar residues" evidence="1">
    <location>
        <begin position="155"/>
        <end position="165"/>
    </location>
</feature>
<reference evidence="3 4" key="1">
    <citation type="journal article" date="2020" name="Cell">
        <title>Large-Scale Comparative Analyses of Tick Genomes Elucidate Their Genetic Diversity and Vector Capacities.</title>
        <authorList>
            <consortium name="Tick Genome and Microbiome Consortium (TIGMIC)"/>
            <person name="Jia N."/>
            <person name="Wang J."/>
            <person name="Shi W."/>
            <person name="Du L."/>
            <person name="Sun Y."/>
            <person name="Zhan W."/>
            <person name="Jiang J.F."/>
            <person name="Wang Q."/>
            <person name="Zhang B."/>
            <person name="Ji P."/>
            <person name="Bell-Sakyi L."/>
            <person name="Cui X.M."/>
            <person name="Yuan T.T."/>
            <person name="Jiang B.G."/>
            <person name="Yang W.F."/>
            <person name="Lam T.T."/>
            <person name="Chang Q.C."/>
            <person name="Ding S.J."/>
            <person name="Wang X.J."/>
            <person name="Zhu J.G."/>
            <person name="Ruan X.D."/>
            <person name="Zhao L."/>
            <person name="Wei J.T."/>
            <person name="Ye R.Z."/>
            <person name="Que T.C."/>
            <person name="Du C.H."/>
            <person name="Zhou Y.H."/>
            <person name="Cheng J.X."/>
            <person name="Dai P.F."/>
            <person name="Guo W.B."/>
            <person name="Han X.H."/>
            <person name="Huang E.J."/>
            <person name="Li L.F."/>
            <person name="Wei W."/>
            <person name="Gao Y.C."/>
            <person name="Liu J.Z."/>
            <person name="Shao H.Z."/>
            <person name="Wang X."/>
            <person name="Wang C.C."/>
            <person name="Yang T.C."/>
            <person name="Huo Q.B."/>
            <person name="Li W."/>
            <person name="Chen H.Y."/>
            <person name="Chen S.E."/>
            <person name="Zhou L.G."/>
            <person name="Ni X.B."/>
            <person name="Tian J.H."/>
            <person name="Sheng Y."/>
            <person name="Liu T."/>
            <person name="Pan Y.S."/>
            <person name="Xia L.Y."/>
            <person name="Li J."/>
            <person name="Zhao F."/>
            <person name="Cao W.C."/>
        </authorList>
    </citation>
    <scope>NUCLEOTIDE SEQUENCE [LARGE SCALE GENOMIC DNA]</scope>
    <source>
        <strain evidence="3">HaeL-2018</strain>
    </source>
</reference>
<feature type="transmembrane region" description="Helical" evidence="2">
    <location>
        <begin position="55"/>
        <end position="75"/>
    </location>
</feature>
<evidence type="ECO:0000256" key="1">
    <source>
        <dbReference type="SAM" id="MobiDB-lite"/>
    </source>
</evidence>
<accession>A0A9J6GHM0</accession>
<keyword evidence="2" id="KW-0472">Membrane</keyword>
<feature type="compositionally biased region" description="Basic and acidic residues" evidence="1">
    <location>
        <begin position="183"/>
        <end position="200"/>
    </location>
</feature>
<protein>
    <submittedName>
        <fullName evidence="3">Uncharacterized protein</fullName>
    </submittedName>
</protein>
<proteinExistence type="predicted"/>
<dbReference type="EMBL" id="JABSTR010000007">
    <property type="protein sequence ID" value="KAH9374707.1"/>
    <property type="molecule type" value="Genomic_DNA"/>
</dbReference>
<organism evidence="3 4">
    <name type="scientific">Haemaphysalis longicornis</name>
    <name type="common">Bush tick</name>
    <dbReference type="NCBI Taxonomy" id="44386"/>
    <lineage>
        <taxon>Eukaryota</taxon>
        <taxon>Metazoa</taxon>
        <taxon>Ecdysozoa</taxon>
        <taxon>Arthropoda</taxon>
        <taxon>Chelicerata</taxon>
        <taxon>Arachnida</taxon>
        <taxon>Acari</taxon>
        <taxon>Parasitiformes</taxon>
        <taxon>Ixodida</taxon>
        <taxon>Ixodoidea</taxon>
        <taxon>Ixodidae</taxon>
        <taxon>Haemaphysalinae</taxon>
        <taxon>Haemaphysalis</taxon>
    </lineage>
</organism>
<name>A0A9J6GHM0_HAELO</name>
<keyword evidence="2" id="KW-1133">Transmembrane helix</keyword>
<dbReference type="Proteomes" id="UP000821853">
    <property type="component" value="Chromosome 5"/>
</dbReference>
<keyword evidence="4" id="KW-1185">Reference proteome</keyword>
<feature type="transmembrane region" description="Helical" evidence="2">
    <location>
        <begin position="16"/>
        <end position="34"/>
    </location>
</feature>
<evidence type="ECO:0000313" key="4">
    <source>
        <dbReference type="Proteomes" id="UP000821853"/>
    </source>
</evidence>
<evidence type="ECO:0000256" key="2">
    <source>
        <dbReference type="SAM" id="Phobius"/>
    </source>
</evidence>
<dbReference type="AlphaFoldDB" id="A0A9J6GHM0"/>
<feature type="region of interest" description="Disordered" evidence="1">
    <location>
        <begin position="108"/>
        <end position="200"/>
    </location>
</feature>